<proteinExistence type="predicted"/>
<reference evidence="1 2" key="1">
    <citation type="submission" date="2019-05" db="EMBL/GenBank/DDBJ databases">
        <title>Another draft genome of Portunus trituberculatus and its Hox gene families provides insights of decapod evolution.</title>
        <authorList>
            <person name="Jeong J.-H."/>
            <person name="Song I."/>
            <person name="Kim S."/>
            <person name="Choi T."/>
            <person name="Kim D."/>
            <person name="Ryu S."/>
            <person name="Kim W."/>
        </authorList>
    </citation>
    <scope>NUCLEOTIDE SEQUENCE [LARGE SCALE GENOMIC DNA]</scope>
    <source>
        <tissue evidence="1">Muscle</tissue>
    </source>
</reference>
<name>A0A5B7G7N8_PORTR</name>
<dbReference type="Proteomes" id="UP000324222">
    <property type="component" value="Unassembled WGS sequence"/>
</dbReference>
<dbReference type="EMBL" id="VSRR010010957">
    <property type="protein sequence ID" value="MPC52534.1"/>
    <property type="molecule type" value="Genomic_DNA"/>
</dbReference>
<evidence type="ECO:0000313" key="2">
    <source>
        <dbReference type="Proteomes" id="UP000324222"/>
    </source>
</evidence>
<protein>
    <recommendedName>
        <fullName evidence="3">Nucleic-acid-binding protein from mobile element jockey</fullName>
    </recommendedName>
</protein>
<evidence type="ECO:0008006" key="3">
    <source>
        <dbReference type="Google" id="ProtNLM"/>
    </source>
</evidence>
<comment type="caution">
    <text evidence="1">The sequence shown here is derived from an EMBL/GenBank/DDBJ whole genome shotgun (WGS) entry which is preliminary data.</text>
</comment>
<sequence>MKNSSNMVLLTFFGSTLPDGVHISPINLRGRRFISCPLQCFLSYGYGHGKSSCKEASRCGNCSALDLHSEEHCNAAAYCFHCRDAHQVRSRQCPRYHLEQNILQLANSQFISLGSARRELLYRQKDGTGTTSYASSAACSSAESAGPKTTPATSHSVGAGGPVHLANRFALLSDESVESSVRSDGNNPDMTKVTHVVDVHLPPTSLKLLK</sequence>
<dbReference type="AlphaFoldDB" id="A0A5B7G7N8"/>
<evidence type="ECO:0000313" key="1">
    <source>
        <dbReference type="EMBL" id="MPC52534.1"/>
    </source>
</evidence>
<organism evidence="1 2">
    <name type="scientific">Portunus trituberculatus</name>
    <name type="common">Swimming crab</name>
    <name type="synonym">Neptunus trituberculatus</name>
    <dbReference type="NCBI Taxonomy" id="210409"/>
    <lineage>
        <taxon>Eukaryota</taxon>
        <taxon>Metazoa</taxon>
        <taxon>Ecdysozoa</taxon>
        <taxon>Arthropoda</taxon>
        <taxon>Crustacea</taxon>
        <taxon>Multicrustacea</taxon>
        <taxon>Malacostraca</taxon>
        <taxon>Eumalacostraca</taxon>
        <taxon>Eucarida</taxon>
        <taxon>Decapoda</taxon>
        <taxon>Pleocyemata</taxon>
        <taxon>Brachyura</taxon>
        <taxon>Eubrachyura</taxon>
        <taxon>Portunoidea</taxon>
        <taxon>Portunidae</taxon>
        <taxon>Portuninae</taxon>
        <taxon>Portunus</taxon>
    </lineage>
</organism>
<keyword evidence="2" id="KW-1185">Reference proteome</keyword>
<gene>
    <name evidence="1" type="ORF">E2C01_046405</name>
</gene>
<accession>A0A5B7G7N8</accession>